<reference evidence="1" key="2">
    <citation type="journal article" date="2019" name="IMA Fungus">
        <title>Genome sequencing and comparison of five Tilletia species to identify candidate genes for the detection of regulated species infecting wheat.</title>
        <authorList>
            <person name="Nguyen H.D.T."/>
            <person name="Sultana T."/>
            <person name="Kesanakurti P."/>
            <person name="Hambleton S."/>
        </authorList>
    </citation>
    <scope>NUCLEOTIDE SEQUENCE</scope>
    <source>
        <strain evidence="1">DAOMC 236416</strain>
    </source>
</reference>
<proteinExistence type="predicted"/>
<dbReference type="Proteomes" id="UP000077521">
    <property type="component" value="Unassembled WGS sequence"/>
</dbReference>
<evidence type="ECO:0000313" key="2">
    <source>
        <dbReference type="Proteomes" id="UP000077521"/>
    </source>
</evidence>
<dbReference type="EMBL" id="LWDF02001949">
    <property type="protein sequence ID" value="KAE8237063.1"/>
    <property type="molecule type" value="Genomic_DNA"/>
</dbReference>
<protein>
    <submittedName>
        <fullName evidence="1">Uncharacterized protein</fullName>
    </submittedName>
</protein>
<organism evidence="1 2">
    <name type="scientific">Tilletia indica</name>
    <dbReference type="NCBI Taxonomy" id="43049"/>
    <lineage>
        <taxon>Eukaryota</taxon>
        <taxon>Fungi</taxon>
        <taxon>Dikarya</taxon>
        <taxon>Basidiomycota</taxon>
        <taxon>Ustilaginomycotina</taxon>
        <taxon>Exobasidiomycetes</taxon>
        <taxon>Tilletiales</taxon>
        <taxon>Tilletiaceae</taxon>
        <taxon>Tilletia</taxon>
    </lineage>
</organism>
<accession>A0A177SZ31</accession>
<name>A0A177SZ31_9BASI</name>
<evidence type="ECO:0000313" key="1">
    <source>
        <dbReference type="EMBL" id="KAE8237063.1"/>
    </source>
</evidence>
<sequence>MFHHLQLSPLALDVEPARISFAADDHGYAYIHRSTSIPAGAHPFLLSRRVRISFSRGAFNLHAVGGDSHVLLNGTRMTSFGSETLHSADIIELGRTDASPFEADLTCQVDIMVSNLSRASFPDPVTHSVSTSAPFYTHMAELRRAVNDHQDDLRFAPRRGLGSAAFMFGRPRSTNEVHLVSQTNLCATPTHPPVPSSLITSSSPLSSSSSVFGLYLFGCNHLYVRFPTWVDIIRFTSCFPTSAFITFPMLAPGVSLRNRGYAADA</sequence>
<gene>
    <name evidence="1" type="ORF">A4X13_0g8927</name>
</gene>
<comment type="caution">
    <text evidence="1">The sequence shown here is derived from an EMBL/GenBank/DDBJ whole genome shotgun (WGS) entry which is preliminary data.</text>
</comment>
<keyword evidence="2" id="KW-1185">Reference proteome</keyword>
<dbReference type="AlphaFoldDB" id="A0A177SZ31"/>
<reference evidence="1" key="1">
    <citation type="submission" date="2016-04" db="EMBL/GenBank/DDBJ databases">
        <authorList>
            <person name="Nguyen H.D."/>
            <person name="Samba Siva P."/>
            <person name="Cullis J."/>
            <person name="Levesque C.A."/>
            <person name="Hambleton S."/>
        </authorList>
    </citation>
    <scope>NUCLEOTIDE SEQUENCE</scope>
    <source>
        <strain evidence="1">DAOMC 236416</strain>
    </source>
</reference>